<dbReference type="Proteomes" id="UP000004619">
    <property type="component" value="Unassembled WGS sequence"/>
</dbReference>
<dbReference type="HOGENOM" id="CLU_3310054_0_0_9"/>
<protein>
    <submittedName>
        <fullName evidence="1">Uncharacterized protein</fullName>
    </submittedName>
</protein>
<keyword evidence="2" id="KW-1185">Reference proteome</keyword>
<organism evidence="1 2">
    <name type="scientific">Faecalibacterium duncaniae (strain DSM 17677 / JCM 31915 / A2-165)</name>
    <name type="common">Faecalibacterium prausnitzii</name>
    <dbReference type="NCBI Taxonomy" id="411483"/>
    <lineage>
        <taxon>Bacteria</taxon>
        <taxon>Bacillati</taxon>
        <taxon>Bacillota</taxon>
        <taxon>Clostridia</taxon>
        <taxon>Eubacteriales</taxon>
        <taxon>Oscillospiraceae</taxon>
        <taxon>Faecalibacterium</taxon>
    </lineage>
</organism>
<evidence type="ECO:0000313" key="1">
    <source>
        <dbReference type="EMBL" id="EEU97945.1"/>
    </source>
</evidence>
<gene>
    <name evidence="1" type="ORF">FAEPRAA2165_00530</name>
</gene>
<name>C7H2N2_FAED2</name>
<reference evidence="1" key="1">
    <citation type="submission" date="2009-08" db="EMBL/GenBank/DDBJ databases">
        <authorList>
            <person name="Weinstock G."/>
            <person name="Sodergren E."/>
            <person name="Clifton S."/>
            <person name="Fulton L."/>
            <person name="Fulton B."/>
            <person name="Courtney L."/>
            <person name="Fronick C."/>
            <person name="Harrison M."/>
            <person name="Strong C."/>
            <person name="Farmer C."/>
            <person name="Delahaunty K."/>
            <person name="Markovic C."/>
            <person name="Hall O."/>
            <person name="Minx P."/>
            <person name="Tomlinson C."/>
            <person name="Mitreva M."/>
            <person name="Nelson J."/>
            <person name="Hou S."/>
            <person name="Wollam A."/>
            <person name="Pepin K.H."/>
            <person name="Johnson M."/>
            <person name="Bhonagiri V."/>
            <person name="Nash W.E."/>
            <person name="Warren W."/>
            <person name="Chinwalla A."/>
            <person name="Mardis E.R."/>
            <person name="Wilson R.K."/>
        </authorList>
    </citation>
    <scope>NUCLEOTIDE SEQUENCE [LARGE SCALE GENOMIC DNA]</scope>
    <source>
        <strain evidence="1">A2-165</strain>
    </source>
</reference>
<evidence type="ECO:0000313" key="2">
    <source>
        <dbReference type="Proteomes" id="UP000004619"/>
    </source>
</evidence>
<dbReference type="AlphaFoldDB" id="C7H2N2"/>
<sequence length="39" mass="4608">MEPLTGEVFRMPHETELWDSPCSVLSAQDFFFTVMRLLF</sequence>
<dbReference type="STRING" id="411483.FAEPRAA2165_00530"/>
<dbReference type="EMBL" id="ACOP02000008">
    <property type="protein sequence ID" value="EEU97945.1"/>
    <property type="molecule type" value="Genomic_DNA"/>
</dbReference>
<proteinExistence type="predicted"/>
<comment type="caution">
    <text evidence="1">The sequence shown here is derived from an EMBL/GenBank/DDBJ whole genome shotgun (WGS) entry which is preliminary data.</text>
</comment>
<accession>C7H2N2</accession>